<organism evidence="1 2">
    <name type="scientific">Plakobranchus ocellatus</name>
    <dbReference type="NCBI Taxonomy" id="259542"/>
    <lineage>
        <taxon>Eukaryota</taxon>
        <taxon>Metazoa</taxon>
        <taxon>Spiralia</taxon>
        <taxon>Lophotrochozoa</taxon>
        <taxon>Mollusca</taxon>
        <taxon>Gastropoda</taxon>
        <taxon>Heterobranchia</taxon>
        <taxon>Euthyneura</taxon>
        <taxon>Panpulmonata</taxon>
        <taxon>Sacoglossa</taxon>
        <taxon>Placobranchoidea</taxon>
        <taxon>Plakobranchidae</taxon>
        <taxon>Plakobranchus</taxon>
    </lineage>
</organism>
<dbReference type="InterPro" id="IPR021109">
    <property type="entry name" value="Peptidase_aspartic_dom_sf"/>
</dbReference>
<proteinExistence type="predicted"/>
<gene>
    <name evidence="1" type="ORF">PoB_006145800</name>
</gene>
<dbReference type="EMBL" id="BLXT01006948">
    <property type="protein sequence ID" value="GFO34953.1"/>
    <property type="molecule type" value="Genomic_DNA"/>
</dbReference>
<dbReference type="AlphaFoldDB" id="A0AAV4CSX6"/>
<protein>
    <submittedName>
        <fullName evidence="1">Retrovirus-related pol polyprotein from transposon opus</fullName>
    </submittedName>
</protein>
<keyword evidence="2" id="KW-1185">Reference proteome</keyword>
<sequence length="209" mass="23610">MQTMRIGAQAKAITCHKCKGKNHFATVCCSGQKNKTPHKTKVHEVEIGSEEEEQHFWVGELETDKGKRWSVNAKVCDTEIKMKVDTGAERSTIPAKLWEKIKRKPRLRESRMTLKAFGNTKIENEGTATVPISVGEKQIRTEIFVTKGQTTPILGLQACMKLHLIQKGKNGQHIQANAIDLVKKEKTTSGQTHCQNRICKNNFQIFLKE</sequence>
<accession>A0AAV4CSX6</accession>
<evidence type="ECO:0000313" key="2">
    <source>
        <dbReference type="Proteomes" id="UP000735302"/>
    </source>
</evidence>
<dbReference type="Proteomes" id="UP000735302">
    <property type="component" value="Unassembled WGS sequence"/>
</dbReference>
<comment type="caution">
    <text evidence="1">The sequence shown here is derived from an EMBL/GenBank/DDBJ whole genome shotgun (WGS) entry which is preliminary data.</text>
</comment>
<reference evidence="1 2" key="1">
    <citation type="journal article" date="2021" name="Elife">
        <title>Chloroplast acquisition without the gene transfer in kleptoplastic sea slugs, Plakobranchus ocellatus.</title>
        <authorList>
            <person name="Maeda T."/>
            <person name="Takahashi S."/>
            <person name="Yoshida T."/>
            <person name="Shimamura S."/>
            <person name="Takaki Y."/>
            <person name="Nagai Y."/>
            <person name="Toyoda A."/>
            <person name="Suzuki Y."/>
            <person name="Arimoto A."/>
            <person name="Ishii H."/>
            <person name="Satoh N."/>
            <person name="Nishiyama T."/>
            <person name="Hasebe M."/>
            <person name="Maruyama T."/>
            <person name="Minagawa J."/>
            <person name="Obokata J."/>
            <person name="Shigenobu S."/>
        </authorList>
    </citation>
    <scope>NUCLEOTIDE SEQUENCE [LARGE SCALE GENOMIC DNA]</scope>
</reference>
<dbReference type="Gene3D" id="2.40.70.10">
    <property type="entry name" value="Acid Proteases"/>
    <property type="match status" value="1"/>
</dbReference>
<name>A0AAV4CSX6_9GAST</name>
<evidence type="ECO:0000313" key="1">
    <source>
        <dbReference type="EMBL" id="GFO34953.1"/>
    </source>
</evidence>
<dbReference type="PANTHER" id="PTHR36943:SF1">
    <property type="entry name" value="CCHC-TYPE DOMAIN-CONTAINING PROTEIN"/>
    <property type="match status" value="1"/>
</dbReference>
<dbReference type="SUPFAM" id="SSF50630">
    <property type="entry name" value="Acid proteases"/>
    <property type="match status" value="1"/>
</dbReference>
<dbReference type="PANTHER" id="PTHR36943">
    <property type="entry name" value="CCHC-TYPE DOMAIN-CONTAINING PROTEIN"/>
    <property type="match status" value="1"/>
</dbReference>
<dbReference type="Pfam" id="PF13975">
    <property type="entry name" value="gag-asp_proteas"/>
    <property type="match status" value="1"/>
</dbReference>